<dbReference type="EMBL" id="LT607754">
    <property type="protein sequence ID" value="SCG77509.1"/>
    <property type="molecule type" value="Genomic_DNA"/>
</dbReference>
<accession>A0A1C5K4Q1</accession>
<dbReference type="PANTHER" id="PTHR32305:SF17">
    <property type="entry name" value="TRNA NUCLEASE WAPA"/>
    <property type="match status" value="1"/>
</dbReference>
<gene>
    <name evidence="3" type="ORF">GA0070613_6287</name>
</gene>
<dbReference type="Gene3D" id="2.180.10.10">
    <property type="entry name" value="RHS repeat-associated core"/>
    <property type="match status" value="1"/>
</dbReference>
<feature type="compositionally biased region" description="Polar residues" evidence="1">
    <location>
        <begin position="1639"/>
        <end position="1649"/>
    </location>
</feature>
<dbReference type="NCBIfam" id="TIGR03696">
    <property type="entry name" value="Rhs_assc_core"/>
    <property type="match status" value="1"/>
</dbReference>
<feature type="region of interest" description="Disordered" evidence="1">
    <location>
        <begin position="1888"/>
        <end position="1935"/>
    </location>
</feature>
<dbReference type="InterPro" id="IPR022385">
    <property type="entry name" value="Rhs_assc_core"/>
</dbReference>
<dbReference type="PANTHER" id="PTHR32305">
    <property type="match status" value="1"/>
</dbReference>
<keyword evidence="4" id="KW-1185">Reference proteome</keyword>
<feature type="transmembrane region" description="Helical" evidence="2">
    <location>
        <begin position="2030"/>
        <end position="2057"/>
    </location>
</feature>
<evidence type="ECO:0000256" key="1">
    <source>
        <dbReference type="SAM" id="MobiDB-lite"/>
    </source>
</evidence>
<keyword evidence="2" id="KW-1133">Transmembrane helix</keyword>
<dbReference type="Proteomes" id="UP000198221">
    <property type="component" value="Chromosome I"/>
</dbReference>
<feature type="transmembrane region" description="Helical" evidence="2">
    <location>
        <begin position="1964"/>
        <end position="1984"/>
    </location>
</feature>
<evidence type="ECO:0000256" key="2">
    <source>
        <dbReference type="SAM" id="Phobius"/>
    </source>
</evidence>
<protein>
    <submittedName>
        <fullName evidence="3">RHS repeat-associated core domain-containing protein</fullName>
    </submittedName>
</protein>
<feature type="compositionally biased region" description="Polar residues" evidence="1">
    <location>
        <begin position="73"/>
        <end position="83"/>
    </location>
</feature>
<proteinExistence type="predicted"/>
<dbReference type="OrthoDB" id="291011at2"/>
<keyword evidence="2" id="KW-0812">Transmembrane</keyword>
<sequence>MSARSVRGLRRVRRSLLGTGGRRLTLVGSVVASLVLSLVPYVPAQAAPPRRPSKPPAEKLDHDGGPVAAGKAWQQNRVKSGPTQAPEWPAAAAARVDLAPARARTARSRGVQAGSLPVWVDRGTGKAGERLSQLDVKIVDRASLPQAWRDGLVLKVTAPQGAPTGVAKVSVDYDSFRYAAGGSWASRLRLWQVPECAMTTPASPSCRSVPLRTANDTAAGVATADVSVTSAPAAAAGSGSLLMLAAGSSGSDGDFGATGLAPSSTWSSGGSAGDFSWSYPLRIPPATGPAPSIALSYSSSAVDGRSEVTNNQPSWIGEGFDYSSGYIERRYVPCADDLKNGANNTASSGDQCWRSDNATMSLNGQGGELVFQAGKGWHSRAEDGSKIEKLTGATNGDAGDPNYGDVGEYWKVTTTDGTQYFFGLHNLPGETTGTNSTLTMPVFGNHTGEPCHQSTFTGSDCVQAWRWNLDYVVDVRGNTMSFWYGKETNKYARNATDSDDVTYDRAGYLTRIDYGTYDRTLATHGVTERNTTPYAQVVFDTDFRCFSNCGTEAAPVTANWKDTPWDQECKASATSCPQQYSPTFWTAKRLKKVTTRVWDTTKPTPAWQDVESWTLSHTFSATADSTHEGLWLDRIDHAGLVDGTINLPPVTFGAESLPNRVYTEHGTTDNWLRISSIVTETGAQIKVDYSRPECTAAIVDTLAPHTNTRRCYPVKVPDPADPTGQALITEWWHKYRVEHVAEDDVQLQGGHQSPTKHTWYEYVGSPAWHFDDDDGLTRPDRKTWGQWRGYAQVKTRVGDDGNPQTLAVTTFMRGMHGDKLSPTGGTRNVTVPASLGSETVYDEDQFAGQVREQVVYNGVDTKPVSKTVNVPWRSSATASRTINGDLVEARFVNTQTTYGATALGVDGSRGWRTSRGTTSFDNTYGTLNWSQDDGDISKTGDEKCVTYTYNRNLGKNLTQLVKQTTTTALACGTSPTSADDVISDARTYYDDATSVDATPKFGSTTKTEQLKDWIAGTGTVWQTTSQATYDYAGRQQTSTDIKGNVTTTAYTPAVGGPVTKVTSTNQLSWQSVVESNPYWGSATKATDPNGKITSEVDYDALGRVVKVWTQGWTRAANPTQPSAQYAYTFAPNRDNYPYVTTQSLNPDGNYLTSYQILDGLLRPRQTQSLSAGGSGDRVVTDTIYDEYGRAAASYGVHAELGAPSGALWWEPEWSLPAVSKVVFDQASRPTNGILLAGDNITNLVEKSRTVTSYEGDLTKVTPPDGGTPTTTVTDIEGRTVALRQHTTTSGVNGAYLETTYAFNRKGQPTKTTDSAGNEWVNEYDVKGRLWRTTDPDKGTTTSTFYDDDALQKTVDARGETLWYVYDQLGRKTQLRDDSATGRLRAEWKYDTLYSGQGGFKGQLTQSIRYEYDSAGTASAYKWQVRNFNERYQPRGVNYVIPPVETGLNATYIYAYEYSQFTGAPTSISYPAGGGLVTEQLTTDYDATTGMPVRLDTSLTGSAGTIATATYTAYGERKSSIYQVPGSSNFAQDIVYRDEATRRVDRVTVERSTVDGTVADRNYDYKAAGSIKSIADTPEVGQADVQCFRDDALGRLKTAWTPKTGVSCDTDPILENLGGPAPYWQDWTVDDTGTRRIETSHTSSGETTRNYLVPDGGQNVVRPHAVTQMSTDAPGQPTVVAKYEYDATGNTTCRPSGTTANDCGTAKTGSQTLTWDAEGELATVSNAGNAIETNIYDADGVRLIRRDVSGTTLYLPGQEIRREGTVNTGTRYYNFAGVTCASRKAGSAATDLTWLYDDHQGTQQIAINAGTQNMTIRRQTPYGGSRDSNTAWVNGKGFVGGDVDPTNLVNIGARQYDQVLGRFISVDPVMDLSDPQQWNAYSYANNSPITLSDPTGRNPFDAQWDGPPPSKHSQQNMENAYGTPEYNSSTRPPSPEDIVAAQQAHQRQEAEHKQRECQASFWCRHAGAVGAVAGIAVGVIVGGACTAASFGVGAVGCAAIGGFLGGAVGSLTTNLLDADEESGWQLTGEALVGGLFGAALGAGGALLGAAAFGAGVAITSGMGLKAAGQMAMAGMRSSLAGTGGGIGALRNGANDTYLGRRLMGRPMEPWRGNRALHRQLGGRSPEPNATVRDLLDMTPGNGSISYKAASAGGRSDADLMASVFSPRDGQYIATWAGRPGVIGQGNHRAMQLIERAGNPNNREIQWDTRIFIHHVG</sequence>
<feature type="region of interest" description="Disordered" evidence="1">
    <location>
        <begin position="1637"/>
        <end position="1656"/>
    </location>
</feature>
<evidence type="ECO:0000313" key="4">
    <source>
        <dbReference type="Proteomes" id="UP000198221"/>
    </source>
</evidence>
<feature type="transmembrane region" description="Helical" evidence="2">
    <location>
        <begin position="1991"/>
        <end position="2010"/>
    </location>
</feature>
<organism evidence="3 4">
    <name type="scientific">Micromonospora inositola</name>
    <dbReference type="NCBI Taxonomy" id="47865"/>
    <lineage>
        <taxon>Bacteria</taxon>
        <taxon>Bacillati</taxon>
        <taxon>Actinomycetota</taxon>
        <taxon>Actinomycetes</taxon>
        <taxon>Micromonosporales</taxon>
        <taxon>Micromonosporaceae</taxon>
        <taxon>Micromonospora</taxon>
    </lineage>
</organism>
<keyword evidence="2" id="KW-0472">Membrane</keyword>
<feature type="region of interest" description="Disordered" evidence="1">
    <location>
        <begin position="45"/>
        <end position="87"/>
    </location>
</feature>
<dbReference type="InterPro" id="IPR050708">
    <property type="entry name" value="T6SS_VgrG/RHS"/>
</dbReference>
<name>A0A1C5K4Q1_9ACTN</name>
<evidence type="ECO:0000313" key="3">
    <source>
        <dbReference type="EMBL" id="SCG77509.1"/>
    </source>
</evidence>
<reference evidence="4" key="1">
    <citation type="submission" date="2016-06" db="EMBL/GenBank/DDBJ databases">
        <authorList>
            <person name="Varghese N."/>
            <person name="Submissions Spin"/>
        </authorList>
    </citation>
    <scope>NUCLEOTIDE SEQUENCE [LARGE SCALE GENOMIC DNA]</scope>
    <source>
        <strain evidence="4">DSM 43819</strain>
    </source>
</reference>